<evidence type="ECO:0000256" key="1">
    <source>
        <dbReference type="SAM" id="Phobius"/>
    </source>
</evidence>
<keyword evidence="1" id="KW-0472">Membrane</keyword>
<proteinExistence type="predicted"/>
<gene>
    <name evidence="2" type="ORF">IXB28_06965</name>
</gene>
<sequence>MFTTFSETRFINLLEAPIAIRFSENYAFLDGERPLPKTGTNKFWNWIGIGFIAFGILALPTVVIGLIYDAVSQGRPFQWMQLLILLILPVGLYIAGHLARKDYVRRRYVALAATHIVPGIITSTMRLQKVHYVTFEFSSPIDGKILRGQEPVGILEPVMRVLQPQATIGVLFADATHYTML</sequence>
<name>A0ABS5Y2A2_9CYAN</name>
<evidence type="ECO:0000313" key="3">
    <source>
        <dbReference type="Proteomes" id="UP001196661"/>
    </source>
</evidence>
<keyword evidence="1" id="KW-1133">Transmembrane helix</keyword>
<comment type="caution">
    <text evidence="2">The sequence shown here is derived from an EMBL/GenBank/DDBJ whole genome shotgun (WGS) entry which is preliminary data.</text>
</comment>
<feature type="transmembrane region" description="Helical" evidence="1">
    <location>
        <begin position="79"/>
        <end position="99"/>
    </location>
</feature>
<organism evidence="2 3">
    <name type="scientific">Leptothoe kymatousa TAU-MAC 1615</name>
    <dbReference type="NCBI Taxonomy" id="2364775"/>
    <lineage>
        <taxon>Bacteria</taxon>
        <taxon>Bacillati</taxon>
        <taxon>Cyanobacteriota</taxon>
        <taxon>Cyanophyceae</taxon>
        <taxon>Nodosilineales</taxon>
        <taxon>Cymatolegaceae</taxon>
        <taxon>Leptothoe</taxon>
        <taxon>Leptothoe kymatousa</taxon>
    </lineage>
</organism>
<dbReference type="RefSeq" id="WP_215617795.1">
    <property type="nucleotide sequence ID" value="NZ_JADOER010000004.1"/>
</dbReference>
<evidence type="ECO:0000313" key="2">
    <source>
        <dbReference type="EMBL" id="MBT9311942.1"/>
    </source>
</evidence>
<keyword evidence="3" id="KW-1185">Reference proteome</keyword>
<protein>
    <recommendedName>
        <fullName evidence="4">Photosystem I assembly protein Ycf4</fullName>
    </recommendedName>
</protein>
<dbReference type="EMBL" id="JADOER010000004">
    <property type="protein sequence ID" value="MBT9311942.1"/>
    <property type="molecule type" value="Genomic_DNA"/>
</dbReference>
<evidence type="ECO:0008006" key="4">
    <source>
        <dbReference type="Google" id="ProtNLM"/>
    </source>
</evidence>
<dbReference type="Proteomes" id="UP001196661">
    <property type="component" value="Unassembled WGS sequence"/>
</dbReference>
<keyword evidence="1" id="KW-0812">Transmembrane</keyword>
<feature type="transmembrane region" description="Helical" evidence="1">
    <location>
        <begin position="43"/>
        <end position="67"/>
    </location>
</feature>
<accession>A0ABS5Y2A2</accession>
<reference evidence="2 3" key="1">
    <citation type="journal article" date="2021" name="Mar. Drugs">
        <title>Genome Reduction and Secondary Metabolism of the Marine Sponge-Associated Cyanobacterium Leptothoe.</title>
        <authorList>
            <person name="Konstantinou D."/>
            <person name="Popin R.V."/>
            <person name="Fewer D.P."/>
            <person name="Sivonen K."/>
            <person name="Gkelis S."/>
        </authorList>
    </citation>
    <scope>NUCLEOTIDE SEQUENCE [LARGE SCALE GENOMIC DNA]</scope>
    <source>
        <strain evidence="2 3">TAU-MAC 1615</strain>
    </source>
</reference>